<dbReference type="Gramene" id="CDY71916">
    <property type="protein sequence ID" value="CDY71916"/>
    <property type="gene ID" value="GSBRNA2T00022497001"/>
</dbReference>
<name>A0A078K2A5_BRANA</name>
<sequence length="142" mass="16217">MRRQQVITLRIIRWRGIGLLLTTLTIRHRGIMIVTIITEIMRMIVVINASHVGCNHVLIIVGTETMEGVVMQTESSEMSSREALAMEGLGVVWVLMTVHRPQDGEQNPGQRTRIKVGLIRARMMKLLGRMFLMDNRLGDWLL</sequence>
<proteinExistence type="predicted"/>
<dbReference type="EMBL" id="LK048107">
    <property type="protein sequence ID" value="CDY71916.1"/>
    <property type="molecule type" value="Genomic_DNA"/>
</dbReference>
<organism evidence="1">
    <name type="scientific">Brassica napus</name>
    <name type="common">Rape</name>
    <dbReference type="NCBI Taxonomy" id="3708"/>
    <lineage>
        <taxon>Eukaryota</taxon>
        <taxon>Viridiplantae</taxon>
        <taxon>Streptophyta</taxon>
        <taxon>Embryophyta</taxon>
        <taxon>Tracheophyta</taxon>
        <taxon>Spermatophyta</taxon>
        <taxon>Magnoliopsida</taxon>
        <taxon>eudicotyledons</taxon>
        <taxon>Gunneridae</taxon>
        <taxon>Pentapetalae</taxon>
        <taxon>rosids</taxon>
        <taxon>malvids</taxon>
        <taxon>Brassicales</taxon>
        <taxon>Brassicaceae</taxon>
        <taxon>Brassiceae</taxon>
        <taxon>Brassica</taxon>
    </lineage>
</organism>
<accession>A0A078K2A5</accession>
<evidence type="ECO:0000313" key="1">
    <source>
        <dbReference type="EMBL" id="CDY71916.1"/>
    </source>
</evidence>
<reference evidence="1" key="1">
    <citation type="journal article" date="2014" name="Science">
        <title>Plant genetics. Early allopolyploid evolution in the post-Neolithic Brassica napus oilseed genome.</title>
        <authorList>
            <person name="Chalhoub B."/>
            <person name="Denoeud F."/>
            <person name="Liu S."/>
            <person name="Parkin I.A."/>
            <person name="Tang H."/>
            <person name="Wang X."/>
            <person name="Chiquet J."/>
            <person name="Belcram H."/>
            <person name="Tong C."/>
            <person name="Samans B."/>
            <person name="Correa M."/>
            <person name="Da Silva C."/>
            <person name="Just J."/>
            <person name="Falentin C."/>
            <person name="Koh C.S."/>
            <person name="Le Clainche I."/>
            <person name="Bernard M."/>
            <person name="Bento P."/>
            <person name="Noel B."/>
            <person name="Labadie K."/>
            <person name="Alberti A."/>
            <person name="Charles M."/>
            <person name="Arnaud D."/>
            <person name="Guo H."/>
            <person name="Daviaud C."/>
            <person name="Alamery S."/>
            <person name="Jabbari K."/>
            <person name="Zhao M."/>
            <person name="Edger P.P."/>
            <person name="Chelaifa H."/>
            <person name="Tack D."/>
            <person name="Lassalle G."/>
            <person name="Mestiri I."/>
            <person name="Schnel N."/>
            <person name="Le Paslier M.C."/>
            <person name="Fan G."/>
            <person name="Renault V."/>
            <person name="Bayer P.E."/>
            <person name="Golicz A.A."/>
            <person name="Manoli S."/>
            <person name="Lee T.H."/>
            <person name="Thi V.H."/>
            <person name="Chalabi S."/>
            <person name="Hu Q."/>
            <person name="Fan C."/>
            <person name="Tollenaere R."/>
            <person name="Lu Y."/>
            <person name="Battail C."/>
            <person name="Shen J."/>
            <person name="Sidebottom C.H."/>
            <person name="Wang X."/>
            <person name="Canaguier A."/>
            <person name="Chauveau A."/>
            <person name="Berard A."/>
            <person name="Deniot G."/>
            <person name="Guan M."/>
            <person name="Liu Z."/>
            <person name="Sun F."/>
            <person name="Lim Y.P."/>
            <person name="Lyons E."/>
            <person name="Town C.D."/>
            <person name="Bancroft I."/>
            <person name="Wang X."/>
            <person name="Meng J."/>
            <person name="Ma J."/>
            <person name="Pires J.C."/>
            <person name="King G.J."/>
            <person name="Brunel D."/>
            <person name="Delourme R."/>
            <person name="Renard M."/>
            <person name="Aury J.M."/>
            <person name="Adams K.L."/>
            <person name="Batley J."/>
            <person name="Snowdon R.J."/>
            <person name="Tost J."/>
            <person name="Edwards D."/>
            <person name="Zhou Y."/>
            <person name="Hua W."/>
            <person name="Sharpe A.G."/>
            <person name="Paterson A.H."/>
            <person name="Guan C."/>
            <person name="Wincker P."/>
        </authorList>
    </citation>
    <scope>NUCLEOTIDE SEQUENCE [LARGE SCALE GENOMIC DNA]</scope>
</reference>
<dbReference type="AlphaFoldDB" id="A0A078K2A5"/>
<gene>
    <name evidence="1" type="primary">BnaCnng75070D</name>
    <name evidence="1" type="ORF">GSBRNA2T00022497001</name>
</gene>
<protein>
    <submittedName>
        <fullName evidence="1">BnaCnng75070D protein</fullName>
    </submittedName>
</protein>
<reference evidence="1" key="2">
    <citation type="submission" date="2014-06" db="EMBL/GenBank/DDBJ databases">
        <authorList>
            <person name="Genoscope - CEA"/>
        </authorList>
    </citation>
    <scope>NUCLEOTIDE SEQUENCE</scope>
</reference>
<dbReference type="PaxDb" id="3708-A0A078K2A5"/>